<accession>A0ACB6QC80</accession>
<gene>
    <name evidence="1" type="ORF">BDR25DRAFT_319293</name>
</gene>
<comment type="caution">
    <text evidence="1">The sequence shown here is derived from an EMBL/GenBank/DDBJ whole genome shotgun (WGS) entry which is preliminary data.</text>
</comment>
<dbReference type="EMBL" id="MU003538">
    <property type="protein sequence ID" value="KAF2464213.1"/>
    <property type="molecule type" value="Genomic_DNA"/>
</dbReference>
<keyword evidence="2" id="KW-1185">Reference proteome</keyword>
<protein>
    <submittedName>
        <fullName evidence="1">Uncharacterized protein</fullName>
    </submittedName>
</protein>
<reference evidence="1" key="1">
    <citation type="journal article" date="2020" name="Stud. Mycol.">
        <title>101 Dothideomycetes genomes: a test case for predicting lifestyles and emergence of pathogens.</title>
        <authorList>
            <person name="Haridas S."/>
            <person name="Albert R."/>
            <person name="Binder M."/>
            <person name="Bloem J."/>
            <person name="Labutti K."/>
            <person name="Salamov A."/>
            <person name="Andreopoulos B."/>
            <person name="Baker S."/>
            <person name="Barry K."/>
            <person name="Bills G."/>
            <person name="Bluhm B."/>
            <person name="Cannon C."/>
            <person name="Castanera R."/>
            <person name="Culley D."/>
            <person name="Daum C."/>
            <person name="Ezra D."/>
            <person name="Gonzalez J."/>
            <person name="Henrissat B."/>
            <person name="Kuo A."/>
            <person name="Liang C."/>
            <person name="Lipzen A."/>
            <person name="Lutzoni F."/>
            <person name="Magnuson J."/>
            <person name="Mondo S."/>
            <person name="Nolan M."/>
            <person name="Ohm R."/>
            <person name="Pangilinan J."/>
            <person name="Park H.-J."/>
            <person name="Ramirez L."/>
            <person name="Alfaro M."/>
            <person name="Sun H."/>
            <person name="Tritt A."/>
            <person name="Yoshinaga Y."/>
            <person name="Zwiers L.-H."/>
            <person name="Turgeon B."/>
            <person name="Goodwin S."/>
            <person name="Spatafora J."/>
            <person name="Crous P."/>
            <person name="Grigoriev I."/>
        </authorList>
    </citation>
    <scope>NUCLEOTIDE SEQUENCE</scope>
    <source>
        <strain evidence="1">ATCC 200398</strain>
    </source>
</reference>
<sequence>MPSPVDSSLLCGNCPNAGTHRCSRCHNARYCSATCQRADWPLHAKICISFASLPARPGPNFKRALLFRANSPRPRFIWLEHRGSNYNPKLEDWIPCGTGCIDINCYRRLNRRLSNMINLTFDENFLGTYTTPNWSIAGIVGPQYAGRWRGDFIAQGFEGRWQTEHIVARDLDTMALGPIEDCLRFRSQNSMVEYCLPDDVEGEDMT</sequence>
<evidence type="ECO:0000313" key="2">
    <source>
        <dbReference type="Proteomes" id="UP000799755"/>
    </source>
</evidence>
<organism evidence="1 2">
    <name type="scientific">Lindgomyces ingoldianus</name>
    <dbReference type="NCBI Taxonomy" id="673940"/>
    <lineage>
        <taxon>Eukaryota</taxon>
        <taxon>Fungi</taxon>
        <taxon>Dikarya</taxon>
        <taxon>Ascomycota</taxon>
        <taxon>Pezizomycotina</taxon>
        <taxon>Dothideomycetes</taxon>
        <taxon>Pleosporomycetidae</taxon>
        <taxon>Pleosporales</taxon>
        <taxon>Lindgomycetaceae</taxon>
        <taxon>Lindgomyces</taxon>
    </lineage>
</organism>
<name>A0ACB6QC80_9PLEO</name>
<proteinExistence type="predicted"/>
<evidence type="ECO:0000313" key="1">
    <source>
        <dbReference type="EMBL" id="KAF2464213.1"/>
    </source>
</evidence>
<dbReference type="Proteomes" id="UP000799755">
    <property type="component" value="Unassembled WGS sequence"/>
</dbReference>